<keyword evidence="3" id="KW-1185">Reference proteome</keyword>
<dbReference type="GO" id="GO:0005737">
    <property type="term" value="C:cytoplasm"/>
    <property type="evidence" value="ECO:0007669"/>
    <property type="project" value="InterPro"/>
</dbReference>
<dbReference type="Gene3D" id="2.60.40.10">
    <property type="entry name" value="Immunoglobulins"/>
    <property type="match status" value="1"/>
</dbReference>
<organism evidence="2">
    <name type="scientific">Medioppia subpectinata</name>
    <dbReference type="NCBI Taxonomy" id="1979941"/>
    <lineage>
        <taxon>Eukaryota</taxon>
        <taxon>Metazoa</taxon>
        <taxon>Ecdysozoa</taxon>
        <taxon>Arthropoda</taxon>
        <taxon>Chelicerata</taxon>
        <taxon>Arachnida</taxon>
        <taxon>Acari</taxon>
        <taxon>Acariformes</taxon>
        <taxon>Sarcoptiformes</taxon>
        <taxon>Oribatida</taxon>
        <taxon>Brachypylina</taxon>
        <taxon>Oppioidea</taxon>
        <taxon>Oppiidae</taxon>
        <taxon>Medioppia</taxon>
    </lineage>
</organism>
<dbReference type="OrthoDB" id="10254686at2759"/>
<dbReference type="InterPro" id="IPR032397">
    <property type="entry name" value="RHD_dimer"/>
</dbReference>
<evidence type="ECO:0000259" key="1">
    <source>
        <dbReference type="SMART" id="SM00429"/>
    </source>
</evidence>
<dbReference type="GO" id="GO:0000981">
    <property type="term" value="F:DNA-binding transcription factor activity, RNA polymerase II-specific"/>
    <property type="evidence" value="ECO:0007669"/>
    <property type="project" value="TreeGrafter"/>
</dbReference>
<dbReference type="AlphaFoldDB" id="A0A7R9KFV0"/>
<proteinExistence type="predicted"/>
<reference evidence="2" key="1">
    <citation type="submission" date="2020-11" db="EMBL/GenBank/DDBJ databases">
        <authorList>
            <person name="Tran Van P."/>
        </authorList>
    </citation>
    <scope>NUCLEOTIDE SEQUENCE</scope>
</reference>
<name>A0A7R9KFV0_9ACAR</name>
<dbReference type="GO" id="GO:0000978">
    <property type="term" value="F:RNA polymerase II cis-regulatory region sequence-specific DNA binding"/>
    <property type="evidence" value="ECO:0007669"/>
    <property type="project" value="TreeGrafter"/>
</dbReference>
<evidence type="ECO:0000313" key="2">
    <source>
        <dbReference type="EMBL" id="CAD7622177.1"/>
    </source>
</evidence>
<dbReference type="EMBL" id="CAJPIZ010000960">
    <property type="protein sequence ID" value="CAG2102607.1"/>
    <property type="molecule type" value="Genomic_DNA"/>
</dbReference>
<dbReference type="PANTHER" id="PTHR24169">
    <property type="entry name" value="NUCLEAR FACTOR NF-KAPPA-B PROTEIN"/>
    <property type="match status" value="1"/>
</dbReference>
<feature type="domain" description="IPT/TIG" evidence="1">
    <location>
        <begin position="8"/>
        <end position="106"/>
    </location>
</feature>
<evidence type="ECO:0000313" key="3">
    <source>
        <dbReference type="Proteomes" id="UP000759131"/>
    </source>
</evidence>
<protein>
    <recommendedName>
        <fullName evidence="1">IPT/TIG domain-containing protein</fullName>
    </recommendedName>
</protein>
<dbReference type="EMBL" id="OC855535">
    <property type="protein sequence ID" value="CAD7622177.1"/>
    <property type="molecule type" value="Genomic_DNA"/>
</dbReference>
<dbReference type="InterPro" id="IPR000451">
    <property type="entry name" value="NFkB/Dor"/>
</dbReference>
<dbReference type="SMART" id="SM00429">
    <property type="entry name" value="IPT"/>
    <property type="match status" value="1"/>
</dbReference>
<accession>A0A7R9KFV0</accession>
<dbReference type="Pfam" id="PF16179">
    <property type="entry name" value="RHD_dimer"/>
    <property type="match status" value="1"/>
</dbReference>
<sequence length="111" mass="12806">MKSPDSGELKIVRMDKYSGPATGDEEVFLLCEKVNKKEIKIRFFETDNDGHQLWESFANFTEADVHHQVAIVFRTPPYRDTEIKCSVQTKMCSSGRLDSYTRFLHTILSIT</sequence>
<gene>
    <name evidence="2" type="ORF">OSB1V03_LOCUS2644</name>
</gene>
<dbReference type="InterPro" id="IPR002909">
    <property type="entry name" value="IPT_dom"/>
</dbReference>
<dbReference type="InterPro" id="IPR013783">
    <property type="entry name" value="Ig-like_fold"/>
</dbReference>
<dbReference type="SUPFAM" id="SSF81296">
    <property type="entry name" value="E set domains"/>
    <property type="match status" value="1"/>
</dbReference>
<dbReference type="InterPro" id="IPR014756">
    <property type="entry name" value="Ig_E-set"/>
</dbReference>
<dbReference type="PRINTS" id="PR00057">
    <property type="entry name" value="NFKBTNSCPFCT"/>
</dbReference>
<dbReference type="Proteomes" id="UP000759131">
    <property type="component" value="Unassembled WGS sequence"/>
</dbReference>
<dbReference type="PANTHER" id="PTHR24169:SF28">
    <property type="entry name" value="NUCLEAR FACTOR NF-KAPPA-B P110 SUBUNIT"/>
    <property type="match status" value="1"/>
</dbReference>